<dbReference type="PANTHER" id="PTHR22774">
    <property type="entry name" value="CHOREIN N-TERMINAL DOMAIN-CONTAINING PROTEIN"/>
    <property type="match status" value="1"/>
</dbReference>
<sequence length="1293" mass="146395">MVSIIKNQLLKHLSRFTKNLSADKINLSTFKGEGELSNLELNEVVLMDLLELPSWLCLKQAWCNKVTFRIPWTKLKSVPICLNLEEVEIVVETCADLRIPSMQQGNSNAGVPGKYSFIHKVIDGITVHVNTVNILFTSPAFSASVQISRIVVDSKNHKFQPSDLRMTRLKNQAKGQVLIFKELKWDTVRIEAKSTKDKNLTPLRLIINEARCRIVIKKRLSDSFILGSRLAIILNDLMWFFTDSQLKAALYFIDSLTDLIQKSTQITRRTKAARKLEELPEYQAQLSQEESEVVDKYKLFSAHDVIETSYHLISHQIMLHLSDDEGAGRSSHPNLKNGDALHISLKKFHVDYYPYHLAKGNRKHWLKYNTSFVPHSLWQEQALNSFKTKLLNLIDQHKPLHTPLNRPMKNPGSTPQSPEQKSLPNSDPRNKKKIEAKIAKLMTSCIVLRIEDFTIYKVSSSQKKGLKEFIFGDRTQLSLPVDSNMVHAEFTYYYYPSDVPFPLPPPKFYVQLNPISVMFDVDTCLWINSFGLNLFQSLTSAKSEVPVSTYTYMDIKIEAILPRINFESPLEHPNQKDRPKCLSFQVTRATITNIRSLEQSSRADLAKCVDSFHMGSLFFGSEFPSQQNDFYVVTQKFIDHISTVDNIRNVPSQIDSSISDDWMANFSREMLWTDAKDVWCISLDPVWADFNGARAIGIAKSVPFLDALPVTIWLHTHMDPNSTVKPPGDCQENSQTDADIHALVYITNLVSVQINHYQYLFLLRLAEDAALLATYLAIDSERILKVESNSTIAMGVLIPQLEVTFVMPSNSPGKESSGGDIESVVPDTSSLADDIFIGSNPSVWHNSSLSITQIGISKKPIANGSSNQLDLPTSNSSDYLQTSPNRISSHEEHSFLLQQKGNLNLQTNINMGFTSLKKGFTSLKSSIDSALKASPDDLSDTMSIRSDASSDSEKFVHINCDLDIAGAEIIFIVVEFSERVEEASEVLEEDNTVTSTSEHSVTSTSRRKDLVSVSTFKLNKIEFVYQSLGFQSSLKIQLTNLMCDDCSCISWDELQSKFGTRSRVWTCNPPSDFTSPKVKLRLDHNLMVSKDSLSETDLTNRDSFAKLFSDLITIQVKDLMLNLNMSTVTGLADLVEDEVMPIPFPIKMTVDNVKVHLNEDRPPVNITSPGPIPIDLNVTHMYITRTEDGVFNLFPCSKSKTNSTNGQSSKKELAKVDSVSLNNEDLRRLMTFERISEENRLLRKTKEESDKEKDVLREYLKKSQDEVTRLLNEKQNLLDEIRRLQHHWNSSKR</sequence>
<dbReference type="GeneID" id="114329808"/>
<feature type="coiled-coil region" evidence="1">
    <location>
        <begin position="1242"/>
        <end position="1287"/>
    </location>
</feature>
<feature type="compositionally biased region" description="Polar residues" evidence="2">
    <location>
        <begin position="411"/>
        <end position="427"/>
    </location>
</feature>
<organism evidence="3 4">
    <name type="scientific">Diabrotica virgifera virgifera</name>
    <name type="common">western corn rootworm</name>
    <dbReference type="NCBI Taxonomy" id="50390"/>
    <lineage>
        <taxon>Eukaryota</taxon>
        <taxon>Metazoa</taxon>
        <taxon>Ecdysozoa</taxon>
        <taxon>Arthropoda</taxon>
        <taxon>Hexapoda</taxon>
        <taxon>Insecta</taxon>
        <taxon>Pterygota</taxon>
        <taxon>Neoptera</taxon>
        <taxon>Endopterygota</taxon>
        <taxon>Coleoptera</taxon>
        <taxon>Polyphaga</taxon>
        <taxon>Cucujiformia</taxon>
        <taxon>Chrysomeloidea</taxon>
        <taxon>Chrysomelidae</taxon>
        <taxon>Galerucinae</taxon>
        <taxon>Diabroticina</taxon>
        <taxon>Diabroticites</taxon>
        <taxon>Diabrotica</taxon>
    </lineage>
</organism>
<evidence type="ECO:0000313" key="3">
    <source>
        <dbReference type="EnsemblMetazoa" id="XP_028134845.2"/>
    </source>
</evidence>
<dbReference type="Proteomes" id="UP001652700">
    <property type="component" value="Unplaced"/>
</dbReference>
<dbReference type="InterPro" id="IPR026728">
    <property type="entry name" value="BLTP3A/B"/>
</dbReference>
<proteinExistence type="predicted"/>
<dbReference type="EnsemblMetazoa" id="XM_028279044.2">
    <property type="protein sequence ID" value="XP_028134845.2"/>
    <property type="gene ID" value="LOC114329808"/>
</dbReference>
<accession>A0ABM5IKE4</accession>
<keyword evidence="1" id="KW-0175">Coiled coil</keyword>
<keyword evidence="4" id="KW-1185">Reference proteome</keyword>
<dbReference type="RefSeq" id="XP_028134845.2">
    <property type="nucleotide sequence ID" value="XM_028279044.2"/>
</dbReference>
<feature type="region of interest" description="Disordered" evidence="2">
    <location>
        <begin position="401"/>
        <end position="430"/>
    </location>
</feature>
<reference evidence="3" key="1">
    <citation type="submission" date="2025-05" db="UniProtKB">
        <authorList>
            <consortium name="EnsemblMetazoa"/>
        </authorList>
    </citation>
    <scope>IDENTIFICATION</scope>
</reference>
<feature type="region of interest" description="Disordered" evidence="2">
    <location>
        <begin position="865"/>
        <end position="884"/>
    </location>
</feature>
<protein>
    <recommendedName>
        <fullName evidence="5">UHRF1-binding protein 1-like</fullName>
    </recommendedName>
</protein>
<name>A0ABM5IKE4_DIAVI</name>
<evidence type="ECO:0000313" key="4">
    <source>
        <dbReference type="Proteomes" id="UP001652700"/>
    </source>
</evidence>
<dbReference type="Pfam" id="PF24917">
    <property type="entry name" value="BLTP3A_B"/>
    <property type="match status" value="3"/>
</dbReference>
<dbReference type="PANTHER" id="PTHR22774:SF11">
    <property type="entry name" value="CHOREIN N-TERMINAL DOMAIN-CONTAINING PROTEIN"/>
    <property type="match status" value="1"/>
</dbReference>
<evidence type="ECO:0000256" key="1">
    <source>
        <dbReference type="SAM" id="Coils"/>
    </source>
</evidence>
<evidence type="ECO:0000256" key="2">
    <source>
        <dbReference type="SAM" id="MobiDB-lite"/>
    </source>
</evidence>
<evidence type="ECO:0008006" key="5">
    <source>
        <dbReference type="Google" id="ProtNLM"/>
    </source>
</evidence>